<keyword evidence="10" id="KW-1185">Reference proteome</keyword>
<evidence type="ECO:0000256" key="2">
    <source>
        <dbReference type="ARBA" id="ARBA00022475"/>
    </source>
</evidence>
<evidence type="ECO:0000256" key="1">
    <source>
        <dbReference type="ARBA" id="ARBA00004651"/>
    </source>
</evidence>
<name>A0ABN7S5G2_OIKDI</name>
<keyword evidence="2" id="KW-1003">Cell membrane</keyword>
<feature type="compositionally biased region" description="Polar residues" evidence="6">
    <location>
        <begin position="202"/>
        <end position="211"/>
    </location>
</feature>
<comment type="subcellular location">
    <subcellularLocation>
        <location evidence="1">Cell membrane</location>
        <topology evidence="1">Multi-pass membrane protein</topology>
    </subcellularLocation>
</comment>
<evidence type="ECO:0000313" key="9">
    <source>
        <dbReference type="EMBL" id="CAG5091113.1"/>
    </source>
</evidence>
<dbReference type="InterPro" id="IPR013092">
    <property type="entry name" value="Connexin_N"/>
</dbReference>
<dbReference type="Gene3D" id="1.20.1440.80">
    <property type="entry name" value="Gap junction channel protein cysteine-rich domain"/>
    <property type="match status" value="1"/>
</dbReference>
<dbReference type="Pfam" id="PF00029">
    <property type="entry name" value="Connexin"/>
    <property type="match status" value="1"/>
</dbReference>
<evidence type="ECO:0000313" key="10">
    <source>
        <dbReference type="Proteomes" id="UP001158576"/>
    </source>
</evidence>
<evidence type="ECO:0000256" key="4">
    <source>
        <dbReference type="ARBA" id="ARBA00022989"/>
    </source>
</evidence>
<evidence type="ECO:0000256" key="7">
    <source>
        <dbReference type="SAM" id="Phobius"/>
    </source>
</evidence>
<protein>
    <submittedName>
        <fullName evidence="9">Oidioi.mRNA.OKI2018_I69.PAR.g12861.t1.cds</fullName>
    </submittedName>
</protein>
<dbReference type="InterPro" id="IPR000500">
    <property type="entry name" value="Connexin"/>
</dbReference>
<evidence type="ECO:0000256" key="5">
    <source>
        <dbReference type="ARBA" id="ARBA00023136"/>
    </source>
</evidence>
<keyword evidence="3 7" id="KW-0812">Transmembrane</keyword>
<organism evidence="9 10">
    <name type="scientific">Oikopleura dioica</name>
    <name type="common">Tunicate</name>
    <dbReference type="NCBI Taxonomy" id="34765"/>
    <lineage>
        <taxon>Eukaryota</taxon>
        <taxon>Metazoa</taxon>
        <taxon>Chordata</taxon>
        <taxon>Tunicata</taxon>
        <taxon>Appendicularia</taxon>
        <taxon>Copelata</taxon>
        <taxon>Oikopleuridae</taxon>
        <taxon>Oikopleura</taxon>
    </lineage>
</organism>
<evidence type="ECO:0000259" key="8">
    <source>
        <dbReference type="SMART" id="SM00037"/>
    </source>
</evidence>
<dbReference type="PANTHER" id="PTHR11984:SF53">
    <property type="entry name" value="GAP JUNCTION PROTEIN"/>
    <property type="match status" value="1"/>
</dbReference>
<evidence type="ECO:0000256" key="6">
    <source>
        <dbReference type="SAM" id="MobiDB-lite"/>
    </source>
</evidence>
<reference evidence="9 10" key="1">
    <citation type="submission" date="2021-04" db="EMBL/GenBank/DDBJ databases">
        <authorList>
            <person name="Bliznina A."/>
        </authorList>
    </citation>
    <scope>NUCLEOTIDE SEQUENCE [LARGE SCALE GENOMIC DNA]</scope>
</reference>
<gene>
    <name evidence="9" type="ORF">OKIOD_LOCUS4419</name>
</gene>
<proteinExistence type="predicted"/>
<feature type="region of interest" description="Disordered" evidence="6">
    <location>
        <begin position="190"/>
        <end position="220"/>
    </location>
</feature>
<dbReference type="PRINTS" id="PR00206">
    <property type="entry name" value="CONNEXIN"/>
</dbReference>
<sequence length="220" mass="25655">MWNDLKQEVKMLRQYSTPLGNIWYVIQFIFRLLIVSMIGSQVYGDEQGQFKCDTNQPGCQNILASFPHAILVDSNAFPFHAEIRLPRVHHLSHKQQKVLDRAWEKLKETETEARADFSDDESTTRNSQLSDLKAARAYEKIEKQKKKYMIRESQIKKKNHVDDRGNLEEVIWTPGIRLGYLPTNYNRTRRENPAGSPFGFRSDTTAFPTNTRNRHGAMRL</sequence>
<accession>A0ABN7S5G2</accession>
<feature type="transmembrane region" description="Helical" evidence="7">
    <location>
        <begin position="21"/>
        <end position="43"/>
    </location>
</feature>
<dbReference type="EMBL" id="OU015568">
    <property type="protein sequence ID" value="CAG5091113.1"/>
    <property type="molecule type" value="Genomic_DNA"/>
</dbReference>
<keyword evidence="4 7" id="KW-1133">Transmembrane helix</keyword>
<dbReference type="PANTHER" id="PTHR11984">
    <property type="entry name" value="CONNEXIN"/>
    <property type="match status" value="1"/>
</dbReference>
<evidence type="ECO:0000256" key="3">
    <source>
        <dbReference type="ARBA" id="ARBA00022692"/>
    </source>
</evidence>
<dbReference type="InterPro" id="IPR038359">
    <property type="entry name" value="Connexin_N_sf"/>
</dbReference>
<keyword evidence="5 7" id="KW-0472">Membrane</keyword>
<dbReference type="SMART" id="SM00037">
    <property type="entry name" value="CNX"/>
    <property type="match status" value="1"/>
</dbReference>
<feature type="domain" description="Connexin N-terminal" evidence="8">
    <location>
        <begin position="41"/>
        <end position="72"/>
    </location>
</feature>
<dbReference type="Proteomes" id="UP001158576">
    <property type="component" value="Chromosome PAR"/>
</dbReference>